<dbReference type="SUPFAM" id="SSF51658">
    <property type="entry name" value="Xylose isomerase-like"/>
    <property type="match status" value="1"/>
</dbReference>
<feature type="compositionally biased region" description="Basic residues" evidence="2">
    <location>
        <begin position="269"/>
        <end position="282"/>
    </location>
</feature>
<keyword evidence="1" id="KW-0119">Carbohydrate metabolism</keyword>
<accession>A0A3E0VGI5</accession>
<evidence type="ECO:0000256" key="1">
    <source>
        <dbReference type="ARBA" id="ARBA00023277"/>
    </source>
</evidence>
<keyword evidence="5" id="KW-1185">Reference proteome</keyword>
<evidence type="ECO:0000313" key="4">
    <source>
        <dbReference type="EMBL" id="RFA08480.1"/>
    </source>
</evidence>
<proteinExistence type="predicted"/>
<dbReference type="InterPro" id="IPR013022">
    <property type="entry name" value="Xyl_isomerase-like_TIM-brl"/>
</dbReference>
<name>A0A3E0VGI5_9MICO</name>
<feature type="region of interest" description="Disordered" evidence="2">
    <location>
        <begin position="263"/>
        <end position="292"/>
    </location>
</feature>
<sequence>MMRIGMSTSCVYPLGVEEGFRYASMAGYDGVEVMVTRDEVTQSAETLLALCEKYGMPILSIHAPVLLLTHFVWGRDPQVKLEKSADLAKAVGATAVVVHPPFRWQSGYAENFLRIVQETTDTYGVEIAVENMFPWKVKGSSLKAYSPGWDPVVMDCAAVTLDFSHAALSGRDSLEMAEALGPRLRHVHLCDGSGSLDEGRVFDEHLLPGYGGQPVREVLAHLAANDWDGSVVAEVNTRKAKTEEERLRLLKETLAFGRQTEWEQTPLPLKKRTQKKAAKKAVKAAAREASNK</sequence>
<evidence type="ECO:0000259" key="3">
    <source>
        <dbReference type="Pfam" id="PF01261"/>
    </source>
</evidence>
<comment type="caution">
    <text evidence="4">The sequence shown here is derived from an EMBL/GenBank/DDBJ whole genome shotgun (WGS) entry which is preliminary data.</text>
</comment>
<dbReference type="EMBL" id="NBWZ01000001">
    <property type="protein sequence ID" value="RFA08480.1"/>
    <property type="molecule type" value="Genomic_DNA"/>
</dbReference>
<organism evidence="4 5">
    <name type="scientific">Subtercola boreus</name>
    <dbReference type="NCBI Taxonomy" id="120213"/>
    <lineage>
        <taxon>Bacteria</taxon>
        <taxon>Bacillati</taxon>
        <taxon>Actinomycetota</taxon>
        <taxon>Actinomycetes</taxon>
        <taxon>Micrococcales</taxon>
        <taxon>Microbacteriaceae</taxon>
        <taxon>Subtercola</taxon>
    </lineage>
</organism>
<dbReference type="PANTHER" id="PTHR12110">
    <property type="entry name" value="HYDROXYPYRUVATE ISOMERASE"/>
    <property type="match status" value="1"/>
</dbReference>
<reference evidence="4 5" key="1">
    <citation type="submission" date="2017-04" db="EMBL/GenBank/DDBJ databases">
        <title>Comparative genome analysis of Subtercola boreus.</title>
        <authorList>
            <person name="Cho Y.-J."/>
            <person name="Cho A."/>
            <person name="Kim O.-S."/>
            <person name="Lee J.-I."/>
        </authorList>
    </citation>
    <scope>NUCLEOTIDE SEQUENCE [LARGE SCALE GENOMIC DNA]</scope>
    <source>
        <strain evidence="4 5">K300</strain>
    </source>
</reference>
<evidence type="ECO:0000256" key="2">
    <source>
        <dbReference type="SAM" id="MobiDB-lite"/>
    </source>
</evidence>
<dbReference type="RefSeq" id="WP_116413885.1">
    <property type="nucleotide sequence ID" value="NZ_NBWZ01000001.1"/>
</dbReference>
<protein>
    <recommendedName>
        <fullName evidence="3">Xylose isomerase-like TIM barrel domain-containing protein</fullName>
    </recommendedName>
</protein>
<evidence type="ECO:0000313" key="5">
    <source>
        <dbReference type="Proteomes" id="UP000256486"/>
    </source>
</evidence>
<feature type="domain" description="Xylose isomerase-like TIM barrel" evidence="3">
    <location>
        <begin position="20"/>
        <end position="251"/>
    </location>
</feature>
<dbReference type="InterPro" id="IPR050312">
    <property type="entry name" value="IolE/XylAMocC-like"/>
</dbReference>
<dbReference type="Proteomes" id="UP000256486">
    <property type="component" value="Unassembled WGS sequence"/>
</dbReference>
<gene>
    <name evidence="4" type="ORF">B7R54_04010</name>
</gene>
<dbReference type="PANTHER" id="PTHR12110:SF47">
    <property type="match status" value="1"/>
</dbReference>
<dbReference type="InterPro" id="IPR036237">
    <property type="entry name" value="Xyl_isomerase-like_sf"/>
</dbReference>
<dbReference type="AlphaFoldDB" id="A0A3E0VGI5"/>
<dbReference type="Pfam" id="PF01261">
    <property type="entry name" value="AP_endonuc_2"/>
    <property type="match status" value="1"/>
</dbReference>
<dbReference type="Gene3D" id="3.20.20.150">
    <property type="entry name" value="Divalent-metal-dependent TIM barrel enzymes"/>
    <property type="match status" value="1"/>
</dbReference>
<dbReference type="OrthoDB" id="3248123at2"/>